<keyword evidence="1 5" id="KW-0479">Metal-binding</keyword>
<dbReference type="SMART" id="SM00249">
    <property type="entry name" value="PHD"/>
    <property type="match status" value="1"/>
</dbReference>
<dbReference type="InterPro" id="IPR036855">
    <property type="entry name" value="Znf_CCCH_sf"/>
</dbReference>
<dbReference type="InterPro" id="IPR019835">
    <property type="entry name" value="SWIB_domain"/>
</dbReference>
<gene>
    <name evidence="12" type="ORF">FSB_LOCUS49130</name>
</gene>
<feature type="compositionally biased region" description="Basic and acidic residues" evidence="6">
    <location>
        <begin position="745"/>
        <end position="760"/>
    </location>
</feature>
<dbReference type="InterPro" id="IPR035445">
    <property type="entry name" value="GYF-like_dom_sf"/>
</dbReference>
<proteinExistence type="predicted"/>
<feature type="region of interest" description="Disordered" evidence="6">
    <location>
        <begin position="1426"/>
        <end position="1464"/>
    </location>
</feature>
<evidence type="ECO:0000259" key="8">
    <source>
        <dbReference type="PROSITE" id="PS50103"/>
    </source>
</evidence>
<evidence type="ECO:0000259" key="10">
    <source>
        <dbReference type="PROSITE" id="PS51360"/>
    </source>
</evidence>
<keyword evidence="3 5" id="KW-0862">Zinc</keyword>
<dbReference type="PANTHER" id="PTHR46695">
    <property type="entry name" value="ZINC FINGER CCCH DOMAIN-CONTAINING PROTEIN 44-RELATED"/>
    <property type="match status" value="1"/>
</dbReference>
<feature type="region of interest" description="Disordered" evidence="6">
    <location>
        <begin position="107"/>
        <end position="131"/>
    </location>
</feature>
<dbReference type="PROSITE" id="PS01359">
    <property type="entry name" value="ZF_PHD_1"/>
    <property type="match status" value="1"/>
</dbReference>
<keyword evidence="2 5" id="KW-0863">Zinc-finger</keyword>
<dbReference type="InterPro" id="IPR011011">
    <property type="entry name" value="Znf_FYVE_PHD"/>
</dbReference>
<feature type="compositionally biased region" description="Basic and acidic residues" evidence="6">
    <location>
        <begin position="660"/>
        <end position="670"/>
    </location>
</feature>
<evidence type="ECO:0000256" key="1">
    <source>
        <dbReference type="ARBA" id="ARBA00022723"/>
    </source>
</evidence>
<dbReference type="EMBL" id="OIVN01005179">
    <property type="protein sequence ID" value="SPD21248.1"/>
    <property type="molecule type" value="Genomic_DNA"/>
</dbReference>
<reference evidence="12" key="1">
    <citation type="submission" date="2018-02" db="EMBL/GenBank/DDBJ databases">
        <authorList>
            <person name="Cohen D.B."/>
            <person name="Kent A.D."/>
        </authorList>
    </citation>
    <scope>NUCLEOTIDE SEQUENCE</scope>
</reference>
<dbReference type="Gene3D" id="3.30.1490.40">
    <property type="match status" value="1"/>
</dbReference>
<dbReference type="InterPro" id="IPR013083">
    <property type="entry name" value="Znf_RING/FYVE/PHD"/>
</dbReference>
<feature type="region of interest" description="Disordered" evidence="6">
    <location>
        <begin position="458"/>
        <end position="482"/>
    </location>
</feature>
<dbReference type="PANTHER" id="PTHR46695:SF4">
    <property type="entry name" value="ZINC FINGER CCCH DOMAIN-CONTAINING PROTEIN 44"/>
    <property type="match status" value="1"/>
</dbReference>
<dbReference type="Gene3D" id="3.30.40.10">
    <property type="entry name" value="Zinc/RING finger domain, C3HC4 (zinc finger)"/>
    <property type="match status" value="1"/>
</dbReference>
<evidence type="ECO:0000256" key="5">
    <source>
        <dbReference type="PROSITE-ProRule" id="PRU00723"/>
    </source>
</evidence>
<feature type="compositionally biased region" description="Polar residues" evidence="6">
    <location>
        <begin position="1012"/>
        <end position="1033"/>
    </location>
</feature>
<evidence type="ECO:0008006" key="13">
    <source>
        <dbReference type="Google" id="ProtNLM"/>
    </source>
</evidence>
<accession>A0A2N9IA30</accession>
<evidence type="ECO:0000256" key="6">
    <source>
        <dbReference type="SAM" id="MobiDB-lite"/>
    </source>
</evidence>
<feature type="compositionally biased region" description="Polar residues" evidence="6">
    <location>
        <begin position="725"/>
        <end position="743"/>
    </location>
</feature>
<dbReference type="SMART" id="SM00151">
    <property type="entry name" value="SWIB"/>
    <property type="match status" value="1"/>
</dbReference>
<dbReference type="SUPFAM" id="SSF57903">
    <property type="entry name" value="FYVE/PHD zinc finger"/>
    <property type="match status" value="1"/>
</dbReference>
<keyword evidence="4" id="KW-0238">DNA-binding</keyword>
<dbReference type="InterPro" id="IPR003169">
    <property type="entry name" value="GYF"/>
</dbReference>
<feature type="compositionally biased region" description="Polar residues" evidence="6">
    <location>
        <begin position="1061"/>
        <end position="1072"/>
    </location>
</feature>
<feature type="region of interest" description="Disordered" evidence="6">
    <location>
        <begin position="724"/>
        <end position="770"/>
    </location>
</feature>
<dbReference type="FunFam" id="3.30.40.10:FF:000303">
    <property type="entry name" value="Zinc finger CCCH domain-containing protein 19"/>
    <property type="match status" value="1"/>
</dbReference>
<evidence type="ECO:0000313" key="12">
    <source>
        <dbReference type="EMBL" id="SPD21248.1"/>
    </source>
</evidence>
<dbReference type="SUPFAM" id="SSF90229">
    <property type="entry name" value="CCCH zinc finger"/>
    <property type="match status" value="1"/>
</dbReference>
<feature type="domain" description="C3H1-type" evidence="8">
    <location>
        <begin position="1467"/>
        <end position="1491"/>
    </location>
</feature>
<dbReference type="Pfam" id="PF02213">
    <property type="entry name" value="GYF"/>
    <property type="match status" value="1"/>
</dbReference>
<dbReference type="CDD" id="cd15568">
    <property type="entry name" value="PHD5_NSD"/>
    <property type="match status" value="1"/>
</dbReference>
<feature type="compositionally biased region" description="Polar residues" evidence="6">
    <location>
        <begin position="937"/>
        <end position="947"/>
    </location>
</feature>
<dbReference type="InterPro" id="IPR036128">
    <property type="entry name" value="Plus3-like_sf"/>
</dbReference>
<dbReference type="CDD" id="cd10567">
    <property type="entry name" value="SWIB-MDM2_like"/>
    <property type="match status" value="1"/>
</dbReference>
<feature type="region of interest" description="Disordered" evidence="6">
    <location>
        <begin position="886"/>
        <end position="1073"/>
    </location>
</feature>
<dbReference type="InterPro" id="IPR004343">
    <property type="entry name" value="Plus-3_dom"/>
</dbReference>
<dbReference type="SMART" id="SM00719">
    <property type="entry name" value="Plus3"/>
    <property type="match status" value="1"/>
</dbReference>
<feature type="region of interest" description="Disordered" evidence="6">
    <location>
        <begin position="1"/>
        <end position="40"/>
    </location>
</feature>
<dbReference type="PROSITE" id="PS50016">
    <property type="entry name" value="ZF_PHD_2"/>
    <property type="match status" value="1"/>
</dbReference>
<dbReference type="Gene3D" id="1.10.245.10">
    <property type="entry name" value="SWIB/MDM2 domain"/>
    <property type="match status" value="1"/>
</dbReference>
<dbReference type="InterPro" id="IPR019787">
    <property type="entry name" value="Znf_PHD-finger"/>
</dbReference>
<feature type="compositionally biased region" description="Polar residues" evidence="6">
    <location>
        <begin position="967"/>
        <end position="987"/>
    </location>
</feature>
<name>A0A2N9IA30_FAGSY</name>
<evidence type="ECO:0000256" key="4">
    <source>
        <dbReference type="ARBA" id="ARBA00023125"/>
    </source>
</evidence>
<feature type="domain" description="GYF" evidence="9">
    <location>
        <begin position="813"/>
        <end position="865"/>
    </location>
</feature>
<dbReference type="SUPFAM" id="SSF47592">
    <property type="entry name" value="SWIB/MDM2 domain"/>
    <property type="match status" value="1"/>
</dbReference>
<dbReference type="PROSITE" id="PS51360">
    <property type="entry name" value="PLUS3"/>
    <property type="match status" value="1"/>
</dbReference>
<feature type="compositionally biased region" description="Polar residues" evidence="6">
    <location>
        <begin position="1098"/>
        <end position="1107"/>
    </location>
</feature>
<feature type="compositionally biased region" description="Polar residues" evidence="6">
    <location>
        <begin position="1277"/>
        <end position="1291"/>
    </location>
</feature>
<dbReference type="PROSITE" id="PS50103">
    <property type="entry name" value="ZF_C3H1"/>
    <property type="match status" value="1"/>
</dbReference>
<evidence type="ECO:0000259" key="7">
    <source>
        <dbReference type="PROSITE" id="PS50016"/>
    </source>
</evidence>
<dbReference type="Pfam" id="PF03126">
    <property type="entry name" value="Plus-3"/>
    <property type="match status" value="1"/>
</dbReference>
<dbReference type="CDD" id="cd00072">
    <property type="entry name" value="GYF"/>
    <property type="match status" value="1"/>
</dbReference>
<dbReference type="SUPFAM" id="SSF55277">
    <property type="entry name" value="GYF domain"/>
    <property type="match status" value="1"/>
</dbReference>
<evidence type="ECO:0000256" key="2">
    <source>
        <dbReference type="ARBA" id="ARBA00022771"/>
    </source>
</evidence>
<feature type="domain" description="PHD-type" evidence="7">
    <location>
        <begin position="135"/>
        <end position="201"/>
    </location>
</feature>
<dbReference type="InterPro" id="IPR019786">
    <property type="entry name" value="Zinc_finger_PHD-type_CS"/>
</dbReference>
<feature type="compositionally biased region" description="Basic and acidic residues" evidence="6">
    <location>
        <begin position="681"/>
        <end position="691"/>
    </location>
</feature>
<dbReference type="Pfam" id="PF02201">
    <property type="entry name" value="SWIB"/>
    <property type="match status" value="1"/>
</dbReference>
<dbReference type="GO" id="GO:0008270">
    <property type="term" value="F:zinc ion binding"/>
    <property type="evidence" value="ECO:0007669"/>
    <property type="project" value="UniProtKB-KW"/>
</dbReference>
<evidence type="ECO:0000259" key="9">
    <source>
        <dbReference type="PROSITE" id="PS50829"/>
    </source>
</evidence>
<dbReference type="InterPro" id="IPR036885">
    <property type="entry name" value="SWIB_MDM2_dom_sf"/>
</dbReference>
<dbReference type="Gene3D" id="3.90.70.200">
    <property type="entry name" value="Plus-3 domain"/>
    <property type="match status" value="1"/>
</dbReference>
<dbReference type="PROSITE" id="PS51925">
    <property type="entry name" value="SWIB_MDM2"/>
    <property type="match status" value="1"/>
</dbReference>
<dbReference type="InterPro" id="IPR003121">
    <property type="entry name" value="SWIB_MDM2_domain"/>
</dbReference>
<evidence type="ECO:0000259" key="11">
    <source>
        <dbReference type="PROSITE" id="PS51925"/>
    </source>
</evidence>
<feature type="domain" description="Plus3" evidence="10">
    <location>
        <begin position="492"/>
        <end position="625"/>
    </location>
</feature>
<protein>
    <recommendedName>
        <fullName evidence="13">Zinc finger CCCH domain-containing protein 44</fullName>
    </recommendedName>
</protein>
<sequence>MEQEAQQRNQQQEQKQQQGSGLYTPCLQDGESQPCFENSVQSRGADLMSVDQCQSIRDMDDSQLVGAPSEATAVVELMMMTSSSMSSTTSTTKVVEVKPMAETTMVAKRKRGRPPRGQPKMIKTTPPPRKKKDEEDVCFICFDGGSLVLCDRRGCPKAYHPACIKRDEAFFKSRAKWNCGWHICSSCQKAAHYMCYTCTYSLCKGCIKEADYLCVRGNDGFCGTCMRTVRLIENLPGNKEMPQVDFDDKSSWEYLFKMYWMFLKGKLSLTLDELTRAKNPWKGAETIACKRESSGEVYDGNNDKGSSFNHYCTGLETNNSKKRKTKKQPNLNKDFQTMEKSGSDNGMHLPEGARWASKELLEFVAHMKNGDTSVLSQFDVQALLLEYIKNNNLRDPHQKCQIVCDSRLKNIFGKTYVGHIEMLKLLESHFLIKESSPTENIFRVGVVDAVASQVESDGNYDNQLPMGSDKRRKTRKKADERGSQTNLDAFAAIDVHNINLIYLQRNLMESLMDDADKNHDKVIGSFVRIRISSNDQKQEMYRLVQVVGTSKVVEPYKIGERTTDVMLEILNLDKKEVISIDGISNHGFSEDECKRLRQSIKCGLIKWLTVGEIQKKAMTLKAVRLNDVSSFPFDPEEMRQYSMQDACSPEERQRRLSEIPEVHADPKMDPSYDSENNAGELDEKKQDDNLRPRLSGYGRKGREQRAGDVVNDIGSSARKIFTKSCEPSSKVGLTSNSDKSGATQLHERVNESSWNQEREAPGINSWNPPANQINTSASLAIGWNSQAVVVASETSPLAPSTGSEQSANDFETDKMWHYEDPSGKIQGPFSMLQLRKWSEHFPPDQRIWRKNENQDDSVLLTDAFSGQYHGVPLLLDNGNLLSQGVGVASDDDNNRDGGVSMNATQRDNEEVEGSCKPKQDNSSVHSNDNEEVFRSNEWGSHSSNWTTPADVANSNERKNEVSVPGWESSQGNSSWFDQPQVCNSSLTPPAYSEKPYETLSHQVRKGQGGESNSGQENVNCNSNSTSDGQTKNEQACENRSDSEGHSSQSSGHSRRPPPINDSLNSWDSNSGFTPAVKSLETTIQNQEIVFPDMPGPTPKQSNENSKGQAAENKQAVPVQDAGPSWSTASSLVGGGTQIPEVAGKWGGYSTTPAKPAVEEWDSSLVSASSLKPTEMISDHAATPTSINDQLTHSSPSHPASNASSWQAIVTESTEFCSLESVSDLLAEVEAMESLDGLPSPTSTMNCGETLTEDSKNDCISPLDEFSPALDPGKGDALSSTGDLQVPSQSAVTDEPHGVCQADVHDPQKRSSGHSSTSFEVEGDAKPGDISVNQWESGPDIQPTPPSTASYMATTDWRVGSESTATSWGAVQGGANLGWGGLDQRTTNMDYGTGQVATQDSVSVNLSASAGNVGIWATQPRYVGDRFSGPRDRGFQSRDLGYGRGRSTWNRQPFSGGNGGGSFRPPHKGQRVCKFYESGYCKKGAACGYLHP</sequence>
<feature type="compositionally biased region" description="Low complexity" evidence="6">
    <location>
        <begin position="1"/>
        <end position="18"/>
    </location>
</feature>
<dbReference type="SMART" id="SM00444">
    <property type="entry name" value="GYF"/>
    <property type="match status" value="1"/>
</dbReference>
<organism evidence="12">
    <name type="scientific">Fagus sylvatica</name>
    <name type="common">Beechnut</name>
    <dbReference type="NCBI Taxonomy" id="28930"/>
    <lineage>
        <taxon>Eukaryota</taxon>
        <taxon>Viridiplantae</taxon>
        <taxon>Streptophyta</taxon>
        <taxon>Embryophyta</taxon>
        <taxon>Tracheophyta</taxon>
        <taxon>Spermatophyta</taxon>
        <taxon>Magnoliopsida</taxon>
        <taxon>eudicotyledons</taxon>
        <taxon>Gunneridae</taxon>
        <taxon>Pentapetalae</taxon>
        <taxon>rosids</taxon>
        <taxon>fabids</taxon>
        <taxon>Fagales</taxon>
        <taxon>Fagaceae</taxon>
        <taxon>Fagus</taxon>
    </lineage>
</organism>
<dbReference type="InterPro" id="IPR000571">
    <property type="entry name" value="Znf_CCCH"/>
</dbReference>
<feature type="zinc finger region" description="C3H1-type" evidence="5">
    <location>
        <begin position="1467"/>
        <end position="1491"/>
    </location>
</feature>
<dbReference type="GO" id="GO:0003677">
    <property type="term" value="F:DNA binding"/>
    <property type="evidence" value="ECO:0007669"/>
    <property type="project" value="UniProtKB-KW"/>
</dbReference>
<feature type="region of interest" description="Disordered" evidence="6">
    <location>
        <begin position="1262"/>
        <end position="1348"/>
    </location>
</feature>
<evidence type="ECO:0000256" key="3">
    <source>
        <dbReference type="ARBA" id="ARBA00022833"/>
    </source>
</evidence>
<dbReference type="InterPro" id="IPR001965">
    <property type="entry name" value="Znf_PHD"/>
</dbReference>
<feature type="region of interest" description="Disordered" evidence="6">
    <location>
        <begin position="660"/>
        <end position="711"/>
    </location>
</feature>
<dbReference type="SUPFAM" id="SSF159042">
    <property type="entry name" value="Plus3-like"/>
    <property type="match status" value="1"/>
</dbReference>
<feature type="region of interest" description="Disordered" evidence="6">
    <location>
        <begin position="1089"/>
        <end position="1133"/>
    </location>
</feature>
<feature type="compositionally biased region" description="Basic and acidic residues" evidence="6">
    <location>
        <begin position="1034"/>
        <end position="1044"/>
    </location>
</feature>
<feature type="domain" description="DM2" evidence="11">
    <location>
        <begin position="349"/>
        <end position="432"/>
    </location>
</feature>
<dbReference type="PROSITE" id="PS50829">
    <property type="entry name" value="GYF"/>
    <property type="match status" value="1"/>
</dbReference>